<dbReference type="InterPro" id="IPR009009">
    <property type="entry name" value="RlpA-like_DPBB"/>
</dbReference>
<evidence type="ECO:0000313" key="2">
    <source>
        <dbReference type="EMBL" id="HAE49805.1"/>
    </source>
</evidence>
<protein>
    <submittedName>
        <fullName evidence="2">Septal ring lytic transglycosylase RlpA family lipoprotein</fullName>
    </submittedName>
</protein>
<comment type="caution">
    <text evidence="2">The sequence shown here is derived from an EMBL/GenBank/DDBJ whole genome shotgun (WGS) entry which is preliminary data.</text>
</comment>
<reference evidence="2 3" key="1">
    <citation type="journal article" date="2018" name="Nat. Biotechnol.">
        <title>A standardized bacterial taxonomy based on genome phylogeny substantially revises the tree of life.</title>
        <authorList>
            <person name="Parks D.H."/>
            <person name="Chuvochina M."/>
            <person name="Waite D.W."/>
            <person name="Rinke C."/>
            <person name="Skarshewski A."/>
            <person name="Chaumeil P.A."/>
            <person name="Hugenholtz P."/>
        </authorList>
    </citation>
    <scope>NUCLEOTIDE SEQUENCE [LARGE SCALE GENOMIC DNA]</scope>
    <source>
        <strain evidence="2">UBA8739</strain>
    </source>
</reference>
<gene>
    <name evidence="2" type="ORF">DCK97_20535</name>
</gene>
<feature type="non-terminal residue" evidence="2">
    <location>
        <position position="99"/>
    </location>
</feature>
<feature type="domain" description="RlpA-like protein double-psi beta-barrel" evidence="1">
    <location>
        <begin position="1"/>
        <end position="35"/>
    </location>
</feature>
<dbReference type="CDD" id="cd22268">
    <property type="entry name" value="DPBB_RlpA-like"/>
    <property type="match status" value="1"/>
</dbReference>
<evidence type="ECO:0000313" key="3">
    <source>
        <dbReference type="Proteomes" id="UP000257706"/>
    </source>
</evidence>
<proteinExistence type="predicted"/>
<organism evidence="2 3">
    <name type="scientific">Tistrella mobilis</name>
    <dbReference type="NCBI Taxonomy" id="171437"/>
    <lineage>
        <taxon>Bacteria</taxon>
        <taxon>Pseudomonadati</taxon>
        <taxon>Pseudomonadota</taxon>
        <taxon>Alphaproteobacteria</taxon>
        <taxon>Geminicoccales</taxon>
        <taxon>Geminicoccaceae</taxon>
        <taxon>Tistrella</taxon>
    </lineage>
</organism>
<dbReference type="AlphaFoldDB" id="A0A3B9IPS5"/>
<accession>A0A3B9IPS5</accession>
<feature type="non-terminal residue" evidence="2">
    <location>
        <position position="1"/>
    </location>
</feature>
<dbReference type="PANTHER" id="PTHR34183">
    <property type="entry name" value="ENDOLYTIC PEPTIDOGLYCAN TRANSGLYCOSYLASE RLPA"/>
    <property type="match status" value="1"/>
</dbReference>
<keyword evidence="2" id="KW-0449">Lipoprotein</keyword>
<dbReference type="PANTHER" id="PTHR34183:SF1">
    <property type="entry name" value="ENDOLYTIC PEPTIDOGLYCAN TRANSGLYCOSYLASE RLPA"/>
    <property type="match status" value="1"/>
</dbReference>
<dbReference type="Gene3D" id="2.40.40.10">
    <property type="entry name" value="RlpA-like domain"/>
    <property type="match status" value="1"/>
</dbReference>
<dbReference type="EMBL" id="DMAI01000335">
    <property type="protein sequence ID" value="HAE49805.1"/>
    <property type="molecule type" value="Genomic_DNA"/>
</dbReference>
<evidence type="ECO:0000259" key="1">
    <source>
        <dbReference type="Pfam" id="PF03330"/>
    </source>
</evidence>
<sequence length="99" mass="10361">RVNDRGPFVGDRVIDLSKRSAQLLGVIQKGTARVRLENVTEEYGLDYLPEADGVMLASLGAEATATPPATSPRGPVVATASIVEEQVEAVPAGEVFATP</sequence>
<dbReference type="Pfam" id="PF03330">
    <property type="entry name" value="DPBB_1"/>
    <property type="match status" value="1"/>
</dbReference>
<name>A0A3B9IPS5_9PROT</name>
<dbReference type="Proteomes" id="UP000257706">
    <property type="component" value="Unassembled WGS sequence"/>
</dbReference>
<dbReference type="InterPro" id="IPR036908">
    <property type="entry name" value="RlpA-like_sf"/>
</dbReference>